<dbReference type="EMBL" id="LT550481">
    <property type="protein sequence ID" value="SAL95737.1"/>
    <property type="molecule type" value="Genomic_DNA"/>
</dbReference>
<evidence type="ECO:0000256" key="5">
    <source>
        <dbReference type="ARBA" id="ARBA00023002"/>
    </source>
</evidence>
<keyword evidence="4" id="KW-0274">FAD</keyword>
<dbReference type="Gene3D" id="3.50.50.60">
    <property type="entry name" value="FAD/NAD(P)-binding domain"/>
    <property type="match status" value="1"/>
</dbReference>
<dbReference type="InterPro" id="IPR050641">
    <property type="entry name" value="RIFMO-like"/>
</dbReference>
<dbReference type="OMA" id="IMAYEPA"/>
<comment type="cofactor">
    <cofactor evidence="1">
        <name>FAD</name>
        <dbReference type="ChEBI" id="CHEBI:57692"/>
    </cofactor>
</comment>
<dbReference type="GO" id="GO:0071949">
    <property type="term" value="F:FAD binding"/>
    <property type="evidence" value="ECO:0007669"/>
    <property type="project" value="InterPro"/>
</dbReference>
<accession>A0A168KZB2</accession>
<dbReference type="InterPro" id="IPR036249">
    <property type="entry name" value="Thioredoxin-like_sf"/>
</dbReference>
<evidence type="ECO:0000256" key="2">
    <source>
        <dbReference type="ARBA" id="ARBA00007801"/>
    </source>
</evidence>
<dbReference type="Gene3D" id="3.30.9.10">
    <property type="entry name" value="D-Amino Acid Oxidase, subunit A, domain 2"/>
    <property type="match status" value="1"/>
</dbReference>
<keyword evidence="3" id="KW-0285">Flavoprotein</keyword>
<sequence length="591" mass="64833">MTKTIDIPLPPSPSNEIDVLVVGAGPVGLLSASLLRQAGLTVRILDAEFEPNHWGRGDNMHGRTMELLERAGLEGELVSSGARVDKLNVYKNSTLVKSMPFVPDHVDSKYPYLLCAGQHITESSLESHLSRHEVQVERPSTVTSMKENTSVENGATHPLIATITNLHDQVSEQIACKYILGCDGAHSSIRSQLGIVYDGASTEIAGGVMDALIRTNFPGKKDFCLLQGDAYKTVNVFPRENGLTRILVHFTEDSDNGNTEQRTRHNIQMEDIQREAKRALMPYRIEFLGTLYWSTYVVGQRQATTMDGMNERVFLLGDAAHCQSPTLGQGINTGFGDAFNLIWKLCLVERGLLDRKVLKTYTMERHAVAKQVLDIDKVAAKSAAGHQSETYCRIVEQSRLFTAGFGIAYPPLLTTAGENLNPLVWQDSASDRSLAGAQAPNAKVIKATTGKKTRLFDGLDWLTFYVLVLAHDLTSADTFRQAEQVYEWSQSTSTVNALGSVKCTIATTTIGESLTTFMASVSSKVGSAELLDHIVIDKLNRAQCHRDYGCAGNELKGPTLVLIRPDGYIGTISHGDDMVAHAQRYLDQLHP</sequence>
<dbReference type="STRING" id="4829.A0A168KZB2"/>
<keyword evidence="5" id="KW-0560">Oxidoreductase</keyword>
<dbReference type="InParanoid" id="A0A168KZB2"/>
<feature type="domain" description="FAD-binding" evidence="6">
    <location>
        <begin position="16"/>
        <end position="374"/>
    </location>
</feature>
<evidence type="ECO:0000313" key="7">
    <source>
        <dbReference type="EMBL" id="SAL95737.1"/>
    </source>
</evidence>
<evidence type="ECO:0000256" key="1">
    <source>
        <dbReference type="ARBA" id="ARBA00001974"/>
    </source>
</evidence>
<proteinExistence type="inferred from homology"/>
<dbReference type="InterPro" id="IPR002938">
    <property type="entry name" value="FAD-bd"/>
</dbReference>
<evidence type="ECO:0000313" key="8">
    <source>
        <dbReference type="Proteomes" id="UP000078561"/>
    </source>
</evidence>
<name>A0A168KZB2_ABSGL</name>
<evidence type="ECO:0000259" key="6">
    <source>
        <dbReference type="Pfam" id="PF01494"/>
    </source>
</evidence>
<organism evidence="7">
    <name type="scientific">Absidia glauca</name>
    <name type="common">Pin mould</name>
    <dbReference type="NCBI Taxonomy" id="4829"/>
    <lineage>
        <taxon>Eukaryota</taxon>
        <taxon>Fungi</taxon>
        <taxon>Fungi incertae sedis</taxon>
        <taxon>Mucoromycota</taxon>
        <taxon>Mucoromycotina</taxon>
        <taxon>Mucoromycetes</taxon>
        <taxon>Mucorales</taxon>
        <taxon>Cunninghamellaceae</taxon>
        <taxon>Absidia</taxon>
    </lineage>
</organism>
<dbReference type="PANTHER" id="PTHR43004">
    <property type="entry name" value="TRK SYSTEM POTASSIUM UPTAKE PROTEIN"/>
    <property type="match status" value="1"/>
</dbReference>
<dbReference type="PANTHER" id="PTHR43004:SF19">
    <property type="entry name" value="BINDING MONOOXYGENASE, PUTATIVE (JCVI)-RELATED"/>
    <property type="match status" value="1"/>
</dbReference>
<dbReference type="SUPFAM" id="SSF52833">
    <property type="entry name" value="Thioredoxin-like"/>
    <property type="match status" value="1"/>
</dbReference>
<dbReference type="PRINTS" id="PR00420">
    <property type="entry name" value="RNGMNOXGNASE"/>
</dbReference>
<gene>
    <name evidence="7" type="primary">ABSGL_01078.1 scaffold 1223</name>
</gene>
<dbReference type="SUPFAM" id="SSF51905">
    <property type="entry name" value="FAD/NAD(P)-binding domain"/>
    <property type="match status" value="1"/>
</dbReference>
<comment type="similarity">
    <text evidence="2">Belongs to the PheA/TfdB FAD monooxygenase family.</text>
</comment>
<evidence type="ECO:0000256" key="4">
    <source>
        <dbReference type="ARBA" id="ARBA00022827"/>
    </source>
</evidence>
<dbReference type="AlphaFoldDB" id="A0A168KZB2"/>
<dbReference type="Gene3D" id="3.40.30.20">
    <property type="match status" value="1"/>
</dbReference>
<keyword evidence="8" id="KW-1185">Reference proteome</keyword>
<dbReference type="InterPro" id="IPR038220">
    <property type="entry name" value="PHOX_C_sf"/>
</dbReference>
<dbReference type="InterPro" id="IPR036188">
    <property type="entry name" value="FAD/NAD-bd_sf"/>
</dbReference>
<dbReference type="Pfam" id="PF01494">
    <property type="entry name" value="FAD_binding_3"/>
    <property type="match status" value="1"/>
</dbReference>
<dbReference type="SUPFAM" id="SSF54373">
    <property type="entry name" value="FAD-linked reductases, C-terminal domain"/>
    <property type="match status" value="1"/>
</dbReference>
<reference evidence="7" key="1">
    <citation type="submission" date="2016-04" db="EMBL/GenBank/DDBJ databases">
        <authorList>
            <person name="Evans L.H."/>
            <person name="Alamgir A."/>
            <person name="Owens N."/>
            <person name="Weber N.D."/>
            <person name="Virtaneva K."/>
            <person name="Barbian K."/>
            <person name="Babar A."/>
            <person name="Rosenke K."/>
        </authorList>
    </citation>
    <scope>NUCLEOTIDE SEQUENCE [LARGE SCALE GENOMIC DNA]</scope>
    <source>
        <strain evidence="7">CBS 101.48</strain>
    </source>
</reference>
<dbReference type="Proteomes" id="UP000078561">
    <property type="component" value="Unassembled WGS sequence"/>
</dbReference>
<dbReference type="GO" id="GO:0016709">
    <property type="term" value="F:oxidoreductase activity, acting on paired donors, with incorporation or reduction of molecular oxygen, NAD(P)H as one donor, and incorporation of one atom of oxygen"/>
    <property type="evidence" value="ECO:0007669"/>
    <property type="project" value="UniProtKB-ARBA"/>
</dbReference>
<evidence type="ECO:0000256" key="3">
    <source>
        <dbReference type="ARBA" id="ARBA00022630"/>
    </source>
</evidence>
<protein>
    <recommendedName>
        <fullName evidence="6">FAD-binding domain-containing protein</fullName>
    </recommendedName>
</protein>
<dbReference type="OrthoDB" id="1716816at2759"/>